<protein>
    <submittedName>
        <fullName evidence="2">Uncharacterized protein</fullName>
    </submittedName>
</protein>
<reference evidence="2 3" key="1">
    <citation type="submission" date="2024-10" db="EMBL/GenBank/DDBJ databases">
        <title>The Natural Products Discovery Center: Release of the First 8490 Sequenced Strains for Exploring Actinobacteria Biosynthetic Diversity.</title>
        <authorList>
            <person name="Kalkreuter E."/>
            <person name="Kautsar S.A."/>
            <person name="Yang D."/>
            <person name="Bader C.D."/>
            <person name="Teijaro C.N."/>
            <person name="Fluegel L."/>
            <person name="Davis C.M."/>
            <person name="Simpson J.R."/>
            <person name="Lauterbach L."/>
            <person name="Steele A.D."/>
            <person name="Gui C."/>
            <person name="Meng S."/>
            <person name="Li G."/>
            <person name="Viehrig K."/>
            <person name="Ye F."/>
            <person name="Su P."/>
            <person name="Kiefer A.F."/>
            <person name="Nichols A."/>
            <person name="Cepeda A.J."/>
            <person name="Yan W."/>
            <person name="Fan B."/>
            <person name="Jiang Y."/>
            <person name="Adhikari A."/>
            <person name="Zheng C.-J."/>
            <person name="Schuster L."/>
            <person name="Cowan T.M."/>
            <person name="Smanski M.J."/>
            <person name="Chevrette M.G."/>
            <person name="De Carvalho L.P.S."/>
            <person name="Shen B."/>
        </authorList>
    </citation>
    <scope>NUCLEOTIDE SEQUENCE [LARGE SCALE GENOMIC DNA]</scope>
    <source>
        <strain evidence="2 3">NPDC002173</strain>
    </source>
</reference>
<feature type="region of interest" description="Disordered" evidence="1">
    <location>
        <begin position="1"/>
        <end position="22"/>
    </location>
</feature>
<sequence length="89" mass="9524">MSRAIAARSRSTARSASRRLSRSSWWAYACRLAVARPMAQAATYITSARTVVSALGVFKISPASWAPEPAASRTGAQARVRREPCAATV</sequence>
<keyword evidence="3" id="KW-1185">Reference proteome</keyword>
<proteinExistence type="predicted"/>
<dbReference type="Proteomes" id="UP001602013">
    <property type="component" value="Unassembled WGS sequence"/>
</dbReference>
<dbReference type="RefSeq" id="WP_387411012.1">
    <property type="nucleotide sequence ID" value="NZ_JBIASD010000006.1"/>
</dbReference>
<evidence type="ECO:0000313" key="3">
    <source>
        <dbReference type="Proteomes" id="UP001602013"/>
    </source>
</evidence>
<evidence type="ECO:0000313" key="2">
    <source>
        <dbReference type="EMBL" id="MFF3666140.1"/>
    </source>
</evidence>
<organism evidence="2 3">
    <name type="scientific">Microtetraspora malaysiensis</name>
    <dbReference type="NCBI Taxonomy" id="161358"/>
    <lineage>
        <taxon>Bacteria</taxon>
        <taxon>Bacillati</taxon>
        <taxon>Actinomycetota</taxon>
        <taxon>Actinomycetes</taxon>
        <taxon>Streptosporangiales</taxon>
        <taxon>Streptosporangiaceae</taxon>
        <taxon>Microtetraspora</taxon>
    </lineage>
</organism>
<evidence type="ECO:0000256" key="1">
    <source>
        <dbReference type="SAM" id="MobiDB-lite"/>
    </source>
</evidence>
<accession>A0ABW6SMD4</accession>
<dbReference type="EMBL" id="JBIASD010000006">
    <property type="protein sequence ID" value="MFF3666140.1"/>
    <property type="molecule type" value="Genomic_DNA"/>
</dbReference>
<comment type="caution">
    <text evidence="2">The sequence shown here is derived from an EMBL/GenBank/DDBJ whole genome shotgun (WGS) entry which is preliminary data.</text>
</comment>
<gene>
    <name evidence="2" type="ORF">ACFYXI_11145</name>
</gene>
<feature type="compositionally biased region" description="Low complexity" evidence="1">
    <location>
        <begin position="1"/>
        <end position="15"/>
    </location>
</feature>
<name>A0ABW6SMD4_9ACTN</name>